<evidence type="ECO:0000256" key="1">
    <source>
        <dbReference type="SAM" id="SignalP"/>
    </source>
</evidence>
<proteinExistence type="predicted"/>
<dbReference type="Proteomes" id="UP001548189">
    <property type="component" value="Unassembled WGS sequence"/>
</dbReference>
<dbReference type="EMBL" id="JBEVCJ010000022">
    <property type="protein sequence ID" value="MET1256445.1"/>
    <property type="molecule type" value="Genomic_DNA"/>
</dbReference>
<feature type="chain" id="PRO_5047143594" description="DUF885 domain-containing protein" evidence="1">
    <location>
        <begin position="21"/>
        <end position="426"/>
    </location>
</feature>
<evidence type="ECO:0000313" key="2">
    <source>
        <dbReference type="EMBL" id="MET1256445.1"/>
    </source>
</evidence>
<protein>
    <recommendedName>
        <fullName evidence="4">DUF885 domain-containing protein</fullName>
    </recommendedName>
</protein>
<comment type="caution">
    <text evidence="2">The sequence shown here is derived from an EMBL/GenBank/DDBJ whole genome shotgun (WGS) entry which is preliminary data.</text>
</comment>
<keyword evidence="3" id="KW-1185">Reference proteome</keyword>
<evidence type="ECO:0000313" key="3">
    <source>
        <dbReference type="Proteomes" id="UP001548189"/>
    </source>
</evidence>
<evidence type="ECO:0008006" key="4">
    <source>
        <dbReference type="Google" id="ProtNLM"/>
    </source>
</evidence>
<reference evidence="2 3" key="1">
    <citation type="submission" date="2024-06" db="EMBL/GenBank/DDBJ databases">
        <authorList>
            <person name="Li F."/>
        </authorList>
    </citation>
    <scope>NUCLEOTIDE SEQUENCE [LARGE SCALE GENOMIC DNA]</scope>
    <source>
        <strain evidence="2 3">GXAS 311</strain>
    </source>
</reference>
<accession>A0ABV2BWZ5</accession>
<keyword evidence="1" id="KW-0732">Signal</keyword>
<sequence>MIKKLLALFLTFTLSQVVQASTIVNEIAEQYVQLALAVGEHDKNYIDAYYGPKEWREAANKNQISLTTVIKAGKIILSELVKQKASDELSALRLAYLNIQINSLISRATMLNNNIQYEFDKEAELLYNTVPPKKALSEFEPILKKLNQLLPGKAPLAERVAQFKESYEIPTEKLERVFEAAIKECRERTKKYINLLENENFSLEYVTDKPWSGYNWYQGNGQSLIQLNTELPVDISRAVDLGCHEGYPGHHTYNGLLEENLFHKQGWVEFSVYPLFSPQSLIAEGSANFGIEMAFPNEEKAEFEKKILYPLAGLNPATADKHIQVTELLSQLSYAGNEVARLYRNGKINSDEAQSMFQKYTLMSEQKAKQRVRFVDTYGAYVINYNWGKDLVKKWVDSGDDQSREGRWQRFSQLLSSPRLPKTLSE</sequence>
<name>A0ABV2BWZ5_9GAMM</name>
<gene>
    <name evidence="2" type="ORF">ABVT43_14995</name>
</gene>
<organism evidence="2 3">
    <name type="scientific">Aliikangiella maris</name>
    <dbReference type="NCBI Taxonomy" id="3162458"/>
    <lineage>
        <taxon>Bacteria</taxon>
        <taxon>Pseudomonadati</taxon>
        <taxon>Pseudomonadota</taxon>
        <taxon>Gammaproteobacteria</taxon>
        <taxon>Oceanospirillales</taxon>
        <taxon>Pleioneaceae</taxon>
        <taxon>Aliikangiella</taxon>
    </lineage>
</organism>
<dbReference type="RefSeq" id="WP_353897031.1">
    <property type="nucleotide sequence ID" value="NZ_JBEVCJ010000022.1"/>
</dbReference>
<feature type="signal peptide" evidence="1">
    <location>
        <begin position="1"/>
        <end position="20"/>
    </location>
</feature>